<evidence type="ECO:0000313" key="2">
    <source>
        <dbReference type="EMBL" id="AWN82258.1"/>
    </source>
</evidence>
<evidence type="ECO:0000256" key="1">
    <source>
        <dbReference type="SAM" id="MobiDB-lite"/>
    </source>
</evidence>
<accession>A0A2Z3L9S2</accession>
<dbReference type="EMBL" id="CP029619">
    <property type="protein sequence ID" value="AWN82258.1"/>
    <property type="molecule type" value="Genomic_DNA"/>
</dbReference>
<feature type="region of interest" description="Disordered" evidence="1">
    <location>
        <begin position="102"/>
        <end position="131"/>
    </location>
</feature>
<organism evidence="2 3">
    <name type="scientific">Candidatus Cardinium hertigii</name>
    <dbReference type="NCBI Taxonomy" id="247481"/>
    <lineage>
        <taxon>Bacteria</taxon>
        <taxon>Pseudomonadati</taxon>
        <taxon>Bacteroidota</taxon>
        <taxon>Cytophagia</taxon>
        <taxon>Cytophagales</taxon>
        <taxon>Amoebophilaceae</taxon>
        <taxon>Candidatus Cardinium</taxon>
    </lineage>
</organism>
<keyword evidence="3" id="KW-1185">Reference proteome</keyword>
<protein>
    <submittedName>
        <fullName evidence="2">Uncharacterized protein</fullName>
    </submittedName>
</protein>
<evidence type="ECO:0000313" key="3">
    <source>
        <dbReference type="Proteomes" id="UP000245872"/>
    </source>
</evidence>
<reference evidence="2 3" key="1">
    <citation type="submission" date="2018-05" db="EMBL/GenBank/DDBJ databases">
        <title>Candidatus Cardinium hertigii Genome Assembly.</title>
        <authorList>
            <person name="Showmaker K.C."/>
            <person name="Walden K.O."/>
            <person name="Fields C.J."/>
            <person name="Lambert K.N."/>
            <person name="Hudson M.E."/>
        </authorList>
    </citation>
    <scope>NUCLEOTIDE SEQUENCE [LARGE SCALE GENOMIC DNA]</scope>
    <source>
        <strain evidence="3">cHgTN10</strain>
    </source>
</reference>
<dbReference type="Proteomes" id="UP000245872">
    <property type="component" value="Chromosome"/>
</dbReference>
<sequence>MPLLYATKRIKPATIAMQSKAATTSVNPQKNNKLIAIPKRKTLLTLMLIFSQIQPGNSSSEIEKQKEKYNSRSIALPLQGYKERELGESFCSAKFAEQIGRGANEARSSNKRMHRANEQMYDTWPGCRRGS</sequence>
<dbReference type="AlphaFoldDB" id="A0A2Z3L9S2"/>
<dbReference type="KEGG" id="cher:DK880_00961"/>
<proteinExistence type="predicted"/>
<name>A0A2Z3L9S2_9BACT</name>
<gene>
    <name evidence="2" type="ORF">DK880_00961</name>
</gene>